<keyword evidence="3" id="KW-1185">Reference proteome</keyword>
<dbReference type="PANTHER" id="PTHR33336">
    <property type="entry name" value="QUINOL MONOOXYGENASE YGIN-RELATED"/>
    <property type="match status" value="1"/>
</dbReference>
<evidence type="ECO:0000259" key="1">
    <source>
        <dbReference type="PROSITE" id="PS51725"/>
    </source>
</evidence>
<dbReference type="RefSeq" id="WP_089816654.1">
    <property type="nucleotide sequence ID" value="NZ_FOZK01000002.1"/>
</dbReference>
<dbReference type="Pfam" id="PF03992">
    <property type="entry name" value="ABM"/>
    <property type="match status" value="1"/>
</dbReference>
<proteinExistence type="predicted"/>
<dbReference type="STRING" id="767519.SAMN05216559_2281"/>
<organism evidence="2 3">
    <name type="scientific">Halomicrobium zhouii</name>
    <dbReference type="NCBI Taxonomy" id="767519"/>
    <lineage>
        <taxon>Archaea</taxon>
        <taxon>Methanobacteriati</taxon>
        <taxon>Methanobacteriota</taxon>
        <taxon>Stenosarchaea group</taxon>
        <taxon>Halobacteria</taxon>
        <taxon>Halobacteriales</taxon>
        <taxon>Haloarculaceae</taxon>
        <taxon>Halomicrobium</taxon>
    </lineage>
</organism>
<reference evidence="2 3" key="1">
    <citation type="submission" date="2016-10" db="EMBL/GenBank/DDBJ databases">
        <authorList>
            <person name="de Groot N.N."/>
        </authorList>
    </citation>
    <scope>NUCLEOTIDE SEQUENCE [LARGE SCALE GENOMIC DNA]</scope>
    <source>
        <strain evidence="2 3">CGMCC 1.10457</strain>
    </source>
</reference>
<accession>A0A1I6L8V6</accession>
<dbReference type="AlphaFoldDB" id="A0A1I6L8V6"/>
<dbReference type="PANTHER" id="PTHR33336:SF15">
    <property type="entry name" value="ABM DOMAIN-CONTAINING PROTEIN"/>
    <property type="match status" value="1"/>
</dbReference>
<dbReference type="GO" id="GO:0004497">
    <property type="term" value="F:monooxygenase activity"/>
    <property type="evidence" value="ECO:0007669"/>
    <property type="project" value="UniProtKB-KW"/>
</dbReference>
<sequence length="116" mass="13090">MIVVHAALRIDPDRREQALDAVEKLVERTREEAGVIDYVGTTEVANPNVVRFVEQYEDEAALEAHNESAHYREFEAQLPQLLDSDRDLLDAIDVTQFAVDEAVDPNADVEADVDRQ</sequence>
<evidence type="ECO:0000313" key="2">
    <source>
        <dbReference type="EMBL" id="SFR99921.1"/>
    </source>
</evidence>
<protein>
    <submittedName>
        <fullName evidence="2">Quinol monooxygenase YgiN</fullName>
    </submittedName>
</protein>
<dbReference type="OrthoDB" id="8931at2157"/>
<name>A0A1I6L8V6_9EURY</name>
<feature type="domain" description="ABM" evidence="1">
    <location>
        <begin position="2"/>
        <end position="97"/>
    </location>
</feature>
<dbReference type="EMBL" id="FOZK01000002">
    <property type="protein sequence ID" value="SFR99921.1"/>
    <property type="molecule type" value="Genomic_DNA"/>
</dbReference>
<dbReference type="SUPFAM" id="SSF54909">
    <property type="entry name" value="Dimeric alpha+beta barrel"/>
    <property type="match status" value="1"/>
</dbReference>
<keyword evidence="2" id="KW-0560">Oxidoreductase</keyword>
<dbReference type="InterPro" id="IPR011008">
    <property type="entry name" value="Dimeric_a/b-barrel"/>
</dbReference>
<dbReference type="InterPro" id="IPR050744">
    <property type="entry name" value="AI-2_Isomerase_LsrG"/>
</dbReference>
<keyword evidence="2" id="KW-0503">Monooxygenase</keyword>
<dbReference type="InterPro" id="IPR007138">
    <property type="entry name" value="ABM_dom"/>
</dbReference>
<evidence type="ECO:0000313" key="3">
    <source>
        <dbReference type="Proteomes" id="UP000199062"/>
    </source>
</evidence>
<dbReference type="Proteomes" id="UP000199062">
    <property type="component" value="Unassembled WGS sequence"/>
</dbReference>
<gene>
    <name evidence="2" type="ORF">SAMN05216559_2281</name>
</gene>
<dbReference type="PROSITE" id="PS51725">
    <property type="entry name" value="ABM"/>
    <property type="match status" value="1"/>
</dbReference>
<dbReference type="Gene3D" id="3.30.70.100">
    <property type="match status" value="1"/>
</dbReference>